<dbReference type="InterPro" id="IPR050297">
    <property type="entry name" value="LipidA_mod_glycosyltrf_83"/>
</dbReference>
<proteinExistence type="predicted"/>
<evidence type="ECO:0000256" key="1">
    <source>
        <dbReference type="ARBA" id="ARBA00004651"/>
    </source>
</evidence>
<accession>A0A1F5KK92</accession>
<organism evidence="10 11">
    <name type="scientific">Candidatus Daviesbacteria bacterium RIFCSPHIGHO2_02_FULL_43_12</name>
    <dbReference type="NCBI Taxonomy" id="1797776"/>
    <lineage>
        <taxon>Bacteria</taxon>
        <taxon>Candidatus Daviesiibacteriota</taxon>
    </lineage>
</organism>
<dbReference type="AlphaFoldDB" id="A0A1F5KK92"/>
<dbReference type="Pfam" id="PF13231">
    <property type="entry name" value="PMT_2"/>
    <property type="match status" value="1"/>
</dbReference>
<dbReference type="PANTHER" id="PTHR33908">
    <property type="entry name" value="MANNOSYLTRANSFERASE YKCB-RELATED"/>
    <property type="match status" value="1"/>
</dbReference>
<evidence type="ECO:0000256" key="4">
    <source>
        <dbReference type="ARBA" id="ARBA00022679"/>
    </source>
</evidence>
<dbReference type="InterPro" id="IPR038731">
    <property type="entry name" value="RgtA/B/C-like"/>
</dbReference>
<evidence type="ECO:0000259" key="9">
    <source>
        <dbReference type="Pfam" id="PF13231"/>
    </source>
</evidence>
<keyword evidence="5 8" id="KW-0812">Transmembrane</keyword>
<sequence length="572" mass="64469">MKYKKIILAAAMIIGFFLRFIYLDKVPVSLFGDELDVGYQAYSILTTGKDYMGNFMPIHFESLAEYRTPLYLYTTVPTVALFGITPLGVRLPSVILGVLSIYLLYLLVKELSGDERVALLSAVAISLSPWHIHYSRTGFEVSEMILLLLLGIWSFLKGLRKPNYLILASVSLGLLPWVYSTAKLFLPLILILILALWWRELQKLPRKALVACIMAFMLVIIPITWSTLFAGGAERFGSISILADKTIEPSIGFERLADAKRRDPNAANGVAATLPEKLLHNKVTYLGNVFLNNYLTSFSSQFLFTKGDHNPRHSIQGMGVMYKIDFVFLLLGLIVFFISAIPTKIKLFIIGWLLLAPIPAALTDQGGDHATRLILMLPPLLILVSFGLSKLLSGQKSRSLMYLARVGTIGTYLISFIFFVHQYLAHYPIESERWWHAGIKEAIIETESLADAYDRVIISQADEPLFKFFLSYAKFPPQELQERFPQKEDLAPFGKVRKLDKFYFTSEGDGIGLYELGTKLPVRTLYLATQKEIVQDLKNEPSRVPADLKLIKVFTQPSGMPIFYLFSSSKTD</sequence>
<protein>
    <recommendedName>
        <fullName evidence="9">Glycosyltransferase RgtA/B/C/D-like domain-containing protein</fullName>
    </recommendedName>
</protein>
<evidence type="ECO:0000256" key="6">
    <source>
        <dbReference type="ARBA" id="ARBA00022989"/>
    </source>
</evidence>
<dbReference type="PANTHER" id="PTHR33908:SF3">
    <property type="entry name" value="UNDECAPRENYL PHOSPHATE-ALPHA-4-AMINO-4-DEOXY-L-ARABINOSE ARABINOSYL TRANSFERASE"/>
    <property type="match status" value="1"/>
</dbReference>
<feature type="transmembrane region" description="Helical" evidence="8">
    <location>
        <begin position="400"/>
        <end position="424"/>
    </location>
</feature>
<name>A0A1F5KK92_9BACT</name>
<gene>
    <name evidence="10" type="ORF">A3D25_02375</name>
</gene>
<feature type="transmembrane region" description="Helical" evidence="8">
    <location>
        <begin position="320"/>
        <end position="338"/>
    </location>
</feature>
<keyword evidence="7 8" id="KW-0472">Membrane</keyword>
<evidence type="ECO:0000256" key="7">
    <source>
        <dbReference type="ARBA" id="ARBA00023136"/>
    </source>
</evidence>
<dbReference type="GO" id="GO:0005886">
    <property type="term" value="C:plasma membrane"/>
    <property type="evidence" value="ECO:0007669"/>
    <property type="project" value="UniProtKB-SubCell"/>
</dbReference>
<keyword evidence="6 8" id="KW-1133">Transmembrane helix</keyword>
<dbReference type="Proteomes" id="UP000177328">
    <property type="component" value="Unassembled WGS sequence"/>
</dbReference>
<evidence type="ECO:0000256" key="2">
    <source>
        <dbReference type="ARBA" id="ARBA00022475"/>
    </source>
</evidence>
<dbReference type="GO" id="GO:0009103">
    <property type="term" value="P:lipopolysaccharide biosynthetic process"/>
    <property type="evidence" value="ECO:0007669"/>
    <property type="project" value="UniProtKB-ARBA"/>
</dbReference>
<evidence type="ECO:0000313" key="11">
    <source>
        <dbReference type="Proteomes" id="UP000177328"/>
    </source>
</evidence>
<feature type="transmembrane region" description="Helical" evidence="8">
    <location>
        <begin position="185"/>
        <end position="201"/>
    </location>
</feature>
<evidence type="ECO:0000256" key="5">
    <source>
        <dbReference type="ARBA" id="ARBA00022692"/>
    </source>
</evidence>
<comment type="subcellular location">
    <subcellularLocation>
        <location evidence="1">Cell membrane</location>
        <topology evidence="1">Multi-pass membrane protein</topology>
    </subcellularLocation>
</comment>
<comment type="caution">
    <text evidence="10">The sequence shown here is derived from an EMBL/GenBank/DDBJ whole genome shotgun (WGS) entry which is preliminary data.</text>
</comment>
<evidence type="ECO:0000256" key="8">
    <source>
        <dbReference type="SAM" id="Phobius"/>
    </source>
</evidence>
<keyword evidence="4" id="KW-0808">Transferase</keyword>
<keyword evidence="3" id="KW-0328">Glycosyltransferase</keyword>
<feature type="transmembrane region" description="Helical" evidence="8">
    <location>
        <begin position="369"/>
        <end position="388"/>
    </location>
</feature>
<feature type="transmembrane region" description="Helical" evidence="8">
    <location>
        <begin position="208"/>
        <end position="228"/>
    </location>
</feature>
<feature type="domain" description="Glycosyltransferase RgtA/B/C/D-like" evidence="9">
    <location>
        <begin position="68"/>
        <end position="225"/>
    </location>
</feature>
<dbReference type="EMBL" id="MFDD01000002">
    <property type="protein sequence ID" value="OGE41348.1"/>
    <property type="molecule type" value="Genomic_DNA"/>
</dbReference>
<evidence type="ECO:0000256" key="3">
    <source>
        <dbReference type="ARBA" id="ARBA00022676"/>
    </source>
</evidence>
<reference evidence="10 11" key="1">
    <citation type="journal article" date="2016" name="Nat. Commun.">
        <title>Thousands of microbial genomes shed light on interconnected biogeochemical processes in an aquifer system.</title>
        <authorList>
            <person name="Anantharaman K."/>
            <person name="Brown C.T."/>
            <person name="Hug L.A."/>
            <person name="Sharon I."/>
            <person name="Castelle C.J."/>
            <person name="Probst A.J."/>
            <person name="Thomas B.C."/>
            <person name="Singh A."/>
            <person name="Wilkins M.J."/>
            <person name="Karaoz U."/>
            <person name="Brodie E.L."/>
            <person name="Williams K.H."/>
            <person name="Hubbard S.S."/>
            <person name="Banfield J.F."/>
        </authorList>
    </citation>
    <scope>NUCLEOTIDE SEQUENCE [LARGE SCALE GENOMIC DNA]</scope>
</reference>
<evidence type="ECO:0000313" key="10">
    <source>
        <dbReference type="EMBL" id="OGE41348.1"/>
    </source>
</evidence>
<feature type="transmembrane region" description="Helical" evidence="8">
    <location>
        <begin position="139"/>
        <end position="156"/>
    </location>
</feature>
<feature type="transmembrane region" description="Helical" evidence="8">
    <location>
        <begin position="163"/>
        <end position="179"/>
    </location>
</feature>
<dbReference type="GO" id="GO:0010041">
    <property type="term" value="P:response to iron(III) ion"/>
    <property type="evidence" value="ECO:0007669"/>
    <property type="project" value="TreeGrafter"/>
</dbReference>
<feature type="transmembrane region" description="Helical" evidence="8">
    <location>
        <begin position="117"/>
        <end position="133"/>
    </location>
</feature>
<feature type="transmembrane region" description="Helical" evidence="8">
    <location>
        <begin position="79"/>
        <end position="105"/>
    </location>
</feature>
<keyword evidence="2" id="KW-1003">Cell membrane</keyword>
<dbReference type="GO" id="GO:0016763">
    <property type="term" value="F:pentosyltransferase activity"/>
    <property type="evidence" value="ECO:0007669"/>
    <property type="project" value="TreeGrafter"/>
</dbReference>